<dbReference type="Pfam" id="PF20155">
    <property type="entry name" value="TMP_3"/>
    <property type="match status" value="1"/>
</dbReference>
<dbReference type="AlphaFoldDB" id="A0A450Y1Z4"/>
<dbReference type="EMBL" id="CAADFO010000128">
    <property type="protein sequence ID" value="VFK32853.1"/>
    <property type="molecule type" value="Genomic_DNA"/>
</dbReference>
<dbReference type="InterPro" id="IPR013491">
    <property type="entry name" value="Tape_meas_N"/>
</dbReference>
<evidence type="ECO:0000259" key="1">
    <source>
        <dbReference type="Pfam" id="PF20155"/>
    </source>
</evidence>
<reference evidence="3" key="1">
    <citation type="submission" date="2019-02" db="EMBL/GenBank/DDBJ databases">
        <authorList>
            <person name="Gruber-Vodicka R. H."/>
            <person name="Seah K. B. B."/>
        </authorList>
    </citation>
    <scope>NUCLEOTIDE SEQUENCE</scope>
    <source>
        <strain evidence="2">BECK_BZ197</strain>
        <strain evidence="4">BECK_BZ198</strain>
        <strain evidence="3">BECK_BZ199</strain>
    </source>
</reference>
<proteinExistence type="predicted"/>
<feature type="domain" description="Tape measure protein N-terminal" evidence="1">
    <location>
        <begin position="91"/>
        <end position="277"/>
    </location>
</feature>
<dbReference type="EMBL" id="CAADFQ010000127">
    <property type="protein sequence ID" value="VFK35560.1"/>
    <property type="molecule type" value="Genomic_DNA"/>
</dbReference>
<dbReference type="NCBIfam" id="TIGR02675">
    <property type="entry name" value="tape_meas_nterm"/>
    <property type="match status" value="1"/>
</dbReference>
<organism evidence="3">
    <name type="scientific">Candidatus Kentrum sp. MB</name>
    <dbReference type="NCBI Taxonomy" id="2138164"/>
    <lineage>
        <taxon>Bacteria</taxon>
        <taxon>Pseudomonadati</taxon>
        <taxon>Pseudomonadota</taxon>
        <taxon>Gammaproteobacteria</taxon>
        <taxon>Candidatus Kentrum</taxon>
    </lineage>
</organism>
<name>A0A450Y1Z4_9GAMM</name>
<sequence>MGFSSRLGHIRLDLSADTTTLVRDLDRGRQAARRYAQQSTRVFSSTSVVINQHADIVRQHAANLSRLRQLALTSVGALGFGEMITEAKDAFMGIEKAGKALKFATGDVIAAKEAFAYASEEADRLGVALMPAVQSFGRLSAAARGTVMEGRNTKEMFEAIMEASTVFSLSQDDTKGAFRAIEQMMSKGKVQAEKLRGQLGERLPRAFQIATDAMGVSTMELNKMLEMGEVMSDDFLPKFARELRKSLAGSVEDSTRSAQASFNRFQNGLLKMKAAMGEKLVSGLASAADASASFLSDGENVDSMLDGLSLAAVAAGSVLSGKLAGGLSRASREMIRNTSTQLENIRSVRQASVARHAYAVASQQQAAAAMREARMQQQMARETNLRGAALTNINLRAQAAATAHAQATVRLAIAQRHLAASSAASAVAMRVAARAGAVFRGVMGFLGGPAGIIATVVTAAAGYAMTSRDATTATRDWAREVAQLSGNLKKVELIDLSKKLEEAQARMREIKESLSERVGAFEVFSQGLFGGDSTRREIWLEKGELEKAIDAYKGKIEELRNATKERPTKSGPIVDTKAMQQRAKAIENEIAGIVERTRTPVEILEQQVARLNELKP</sequence>
<evidence type="ECO:0000313" key="2">
    <source>
        <dbReference type="EMBL" id="VFK32853.1"/>
    </source>
</evidence>
<accession>A0A450Y1Z4</accession>
<evidence type="ECO:0000313" key="3">
    <source>
        <dbReference type="EMBL" id="VFK35560.1"/>
    </source>
</evidence>
<evidence type="ECO:0000313" key="4">
    <source>
        <dbReference type="EMBL" id="VFK77393.1"/>
    </source>
</evidence>
<protein>
    <submittedName>
        <fullName evidence="3">Tape measure domain-containing protein</fullName>
    </submittedName>
</protein>
<dbReference type="EMBL" id="CAADGH010000132">
    <property type="protein sequence ID" value="VFK77393.1"/>
    <property type="molecule type" value="Genomic_DNA"/>
</dbReference>
<gene>
    <name evidence="2" type="ORF">BECKMB1821G_GA0114241_11287</name>
    <name evidence="4" type="ORF">BECKMB1821H_GA0114242_11327</name>
    <name evidence="3" type="ORF">BECKMB1821I_GA0114274_11277</name>
</gene>